<comment type="caution">
    <text evidence="1">The sequence shown here is derived from an EMBL/GenBank/DDBJ whole genome shotgun (WGS) entry which is preliminary data.</text>
</comment>
<dbReference type="Proteomes" id="UP000037035">
    <property type="component" value="Unassembled WGS sequence"/>
</dbReference>
<organism evidence="1 2">
    <name type="scientific">Puccinia sorghi</name>
    <dbReference type="NCBI Taxonomy" id="27349"/>
    <lineage>
        <taxon>Eukaryota</taxon>
        <taxon>Fungi</taxon>
        <taxon>Dikarya</taxon>
        <taxon>Basidiomycota</taxon>
        <taxon>Pucciniomycotina</taxon>
        <taxon>Pucciniomycetes</taxon>
        <taxon>Pucciniales</taxon>
        <taxon>Pucciniaceae</taxon>
        <taxon>Puccinia</taxon>
    </lineage>
</organism>
<dbReference type="AlphaFoldDB" id="A0A0L6UZ92"/>
<evidence type="ECO:0000313" key="2">
    <source>
        <dbReference type="Proteomes" id="UP000037035"/>
    </source>
</evidence>
<sequence>TGNEAARFIGQVESIWKGKTQNQSCLYIKLTLFNIGPLHNFYNMNVLACVDLSFYRHTRFVTVIISTSYLY</sequence>
<evidence type="ECO:0000313" key="1">
    <source>
        <dbReference type="EMBL" id="KNZ53210.1"/>
    </source>
</evidence>
<dbReference type="VEuPathDB" id="FungiDB:VP01_3304g2"/>
<reference evidence="1 2" key="1">
    <citation type="submission" date="2015-08" db="EMBL/GenBank/DDBJ databases">
        <title>Next Generation Sequencing and Analysis of the Genome of Puccinia sorghi L Schw, the Causal Agent of Maize Common Rust.</title>
        <authorList>
            <person name="Rochi L."/>
            <person name="Burguener G."/>
            <person name="Darino M."/>
            <person name="Turjanski A."/>
            <person name="Kreff E."/>
            <person name="Dieguez M.J."/>
            <person name="Sacco F."/>
        </authorList>
    </citation>
    <scope>NUCLEOTIDE SEQUENCE [LARGE SCALE GENOMIC DNA]</scope>
    <source>
        <strain evidence="1 2">RO10H11247</strain>
    </source>
</reference>
<dbReference type="EMBL" id="LAVV01008285">
    <property type="protein sequence ID" value="KNZ53210.1"/>
    <property type="molecule type" value="Genomic_DNA"/>
</dbReference>
<proteinExistence type="predicted"/>
<keyword evidence="2" id="KW-1185">Reference proteome</keyword>
<gene>
    <name evidence="1" type="ORF">VP01_3304g2</name>
</gene>
<accession>A0A0L6UZ92</accession>
<dbReference type="OrthoDB" id="2506745at2759"/>
<name>A0A0L6UZ92_9BASI</name>
<protein>
    <submittedName>
        <fullName evidence="1">Uncharacterized protein</fullName>
    </submittedName>
</protein>
<feature type="non-terminal residue" evidence="1">
    <location>
        <position position="1"/>
    </location>
</feature>